<keyword evidence="3" id="KW-0862">Zinc</keyword>
<evidence type="ECO:0000259" key="5">
    <source>
        <dbReference type="PROSITE" id="PS51891"/>
    </source>
</evidence>
<evidence type="ECO:0000256" key="3">
    <source>
        <dbReference type="ARBA" id="ARBA00022833"/>
    </source>
</evidence>
<evidence type="ECO:0000256" key="2">
    <source>
        <dbReference type="ARBA" id="ARBA00022723"/>
    </source>
</evidence>
<dbReference type="Pfam" id="PF04828">
    <property type="entry name" value="GFA"/>
    <property type="match status" value="1"/>
</dbReference>
<organism evidence="6 7">
    <name type="scientific">Henriciella mobilis</name>
    <dbReference type="NCBI Taxonomy" id="2305467"/>
    <lineage>
        <taxon>Bacteria</taxon>
        <taxon>Pseudomonadati</taxon>
        <taxon>Pseudomonadota</taxon>
        <taxon>Alphaproteobacteria</taxon>
        <taxon>Hyphomonadales</taxon>
        <taxon>Hyphomonadaceae</taxon>
        <taxon>Henriciella</taxon>
    </lineage>
</organism>
<keyword evidence="7" id="KW-1185">Reference proteome</keyword>
<dbReference type="OrthoDB" id="9807246at2"/>
<dbReference type="InterPro" id="IPR011057">
    <property type="entry name" value="Mss4-like_sf"/>
</dbReference>
<dbReference type="AlphaFoldDB" id="A0A399RM59"/>
<keyword evidence="4" id="KW-0456">Lyase</keyword>
<comment type="caution">
    <text evidence="6">The sequence shown here is derived from an EMBL/GenBank/DDBJ whole genome shotgun (WGS) entry which is preliminary data.</text>
</comment>
<dbReference type="PANTHER" id="PTHR33337">
    <property type="entry name" value="GFA DOMAIN-CONTAINING PROTEIN"/>
    <property type="match status" value="1"/>
</dbReference>
<gene>
    <name evidence="6" type="ORF">D1223_03045</name>
</gene>
<dbReference type="PANTHER" id="PTHR33337:SF40">
    <property type="entry name" value="CENP-V_GFA DOMAIN-CONTAINING PROTEIN-RELATED"/>
    <property type="match status" value="1"/>
</dbReference>
<dbReference type="Gene3D" id="3.90.1590.10">
    <property type="entry name" value="glutathione-dependent formaldehyde- activating enzyme (gfa)"/>
    <property type="match status" value="1"/>
</dbReference>
<keyword evidence="2" id="KW-0479">Metal-binding</keyword>
<reference evidence="6 7" key="1">
    <citation type="submission" date="2018-08" db="EMBL/GenBank/DDBJ databases">
        <title>Henriciella mobilis sp. nov., isolated from seawater.</title>
        <authorList>
            <person name="Cheng H."/>
            <person name="Wu Y.-H."/>
            <person name="Xu X.-W."/>
            <person name="Guo L.-L."/>
        </authorList>
    </citation>
    <scope>NUCLEOTIDE SEQUENCE [LARGE SCALE GENOMIC DNA]</scope>
    <source>
        <strain evidence="6 7">JN25</strain>
    </source>
</reference>
<evidence type="ECO:0000313" key="6">
    <source>
        <dbReference type="EMBL" id="RIJ32840.1"/>
    </source>
</evidence>
<dbReference type="EMBL" id="QWFX01000005">
    <property type="protein sequence ID" value="RIJ32840.1"/>
    <property type="molecule type" value="Genomic_DNA"/>
</dbReference>
<feature type="domain" description="CENP-V/GFA" evidence="5">
    <location>
        <begin position="8"/>
        <end position="107"/>
    </location>
</feature>
<accession>A0A399RM59</accession>
<dbReference type="InterPro" id="IPR006913">
    <property type="entry name" value="CENP-V/GFA"/>
</dbReference>
<proteinExistence type="inferred from homology"/>
<protein>
    <submittedName>
        <fullName evidence="6">GFA family protein</fullName>
    </submittedName>
</protein>
<name>A0A399RM59_9PROT</name>
<dbReference type="PROSITE" id="PS51891">
    <property type="entry name" value="CENP_V_GFA"/>
    <property type="match status" value="1"/>
</dbReference>
<evidence type="ECO:0000256" key="1">
    <source>
        <dbReference type="ARBA" id="ARBA00005495"/>
    </source>
</evidence>
<dbReference type="RefSeq" id="WP_119374921.1">
    <property type="nucleotide sequence ID" value="NZ_QWFX01000005.1"/>
</dbReference>
<dbReference type="GO" id="GO:0016846">
    <property type="term" value="F:carbon-sulfur lyase activity"/>
    <property type="evidence" value="ECO:0007669"/>
    <property type="project" value="InterPro"/>
</dbReference>
<dbReference type="PROSITE" id="PS51257">
    <property type="entry name" value="PROKAR_LIPOPROTEIN"/>
    <property type="match status" value="1"/>
</dbReference>
<dbReference type="Proteomes" id="UP000266385">
    <property type="component" value="Unassembled WGS sequence"/>
</dbReference>
<dbReference type="GO" id="GO:0046872">
    <property type="term" value="F:metal ion binding"/>
    <property type="evidence" value="ECO:0007669"/>
    <property type="project" value="UniProtKB-KW"/>
</dbReference>
<evidence type="ECO:0000313" key="7">
    <source>
        <dbReference type="Proteomes" id="UP000266385"/>
    </source>
</evidence>
<dbReference type="SUPFAM" id="SSF51316">
    <property type="entry name" value="Mss4-like"/>
    <property type="match status" value="1"/>
</dbReference>
<sequence>MEDPKLPIEGACRCGAVRFRISAPPIFTSACHCKGCQRTSSSAFSTSVAVPADGFEVLQGETVLGGLKQDLPHHFCPECLTWMFTRPPQLDFLVNVRATLCDDTSWYAPFLETFASAKLPWAETSAPHSFPEFPGMDDMGPLIEAYASAVGRDPAS</sequence>
<evidence type="ECO:0000256" key="4">
    <source>
        <dbReference type="ARBA" id="ARBA00023239"/>
    </source>
</evidence>
<comment type="similarity">
    <text evidence="1">Belongs to the Gfa family.</text>
</comment>